<feature type="region of interest" description="Disordered" evidence="7">
    <location>
        <begin position="580"/>
        <end position="670"/>
    </location>
</feature>
<feature type="transmembrane region" description="Helical" evidence="8">
    <location>
        <begin position="2105"/>
        <end position="2125"/>
    </location>
</feature>
<feature type="region of interest" description="Disordered" evidence="7">
    <location>
        <begin position="1098"/>
        <end position="1133"/>
    </location>
</feature>
<keyword evidence="4 8" id="KW-0812">Transmembrane</keyword>
<feature type="compositionally biased region" description="Basic and acidic residues" evidence="7">
    <location>
        <begin position="718"/>
        <end position="732"/>
    </location>
</feature>
<dbReference type="EMBL" id="JAZHXI010000005">
    <property type="protein sequence ID" value="KAL2071220.1"/>
    <property type="molecule type" value="Genomic_DNA"/>
</dbReference>
<feature type="compositionally biased region" description="Low complexity" evidence="7">
    <location>
        <begin position="803"/>
        <end position="822"/>
    </location>
</feature>
<feature type="compositionally biased region" description="Low complexity" evidence="7">
    <location>
        <begin position="55"/>
        <end position="74"/>
    </location>
</feature>
<comment type="caution">
    <text evidence="9">The sequence shown here is derived from an EMBL/GenBank/DDBJ whole genome shotgun (WGS) entry which is preliminary data.</text>
</comment>
<feature type="region of interest" description="Disordered" evidence="7">
    <location>
        <begin position="1575"/>
        <end position="1612"/>
    </location>
</feature>
<feature type="compositionally biased region" description="Basic and acidic residues" evidence="7">
    <location>
        <begin position="580"/>
        <end position="593"/>
    </location>
</feature>
<evidence type="ECO:0000256" key="3">
    <source>
        <dbReference type="ARBA" id="ARBA00022475"/>
    </source>
</evidence>
<feature type="transmembrane region" description="Helical" evidence="8">
    <location>
        <begin position="1787"/>
        <end position="1810"/>
    </location>
</feature>
<feature type="compositionally biased region" description="Polar residues" evidence="7">
    <location>
        <begin position="1062"/>
        <end position="1077"/>
    </location>
</feature>
<comment type="subcellular location">
    <subcellularLocation>
        <location evidence="1">Cell membrane</location>
        <topology evidence="1">Multi-pass membrane protein</topology>
    </subcellularLocation>
</comment>
<evidence type="ECO:0000313" key="9">
    <source>
        <dbReference type="EMBL" id="KAL2071220.1"/>
    </source>
</evidence>
<feature type="transmembrane region" description="Helical" evidence="8">
    <location>
        <begin position="1939"/>
        <end position="1959"/>
    </location>
</feature>
<feature type="compositionally biased region" description="Polar residues" evidence="7">
    <location>
        <begin position="441"/>
        <end position="464"/>
    </location>
</feature>
<feature type="compositionally biased region" description="Basic and acidic residues" evidence="7">
    <location>
        <begin position="640"/>
        <end position="654"/>
    </location>
</feature>
<feature type="transmembrane region" description="Helical" evidence="8">
    <location>
        <begin position="1911"/>
        <end position="1933"/>
    </location>
</feature>
<keyword evidence="2" id="KW-0813">Transport</keyword>
<dbReference type="SUPFAM" id="SSF103473">
    <property type="entry name" value="MFS general substrate transporter"/>
    <property type="match status" value="1"/>
</dbReference>
<evidence type="ECO:0000256" key="5">
    <source>
        <dbReference type="ARBA" id="ARBA00022989"/>
    </source>
</evidence>
<feature type="region of interest" description="Disordered" evidence="7">
    <location>
        <begin position="1050"/>
        <end position="1083"/>
    </location>
</feature>
<organism evidence="9 10">
    <name type="scientific">Oculimacula yallundae</name>
    <dbReference type="NCBI Taxonomy" id="86028"/>
    <lineage>
        <taxon>Eukaryota</taxon>
        <taxon>Fungi</taxon>
        <taxon>Dikarya</taxon>
        <taxon>Ascomycota</taxon>
        <taxon>Pezizomycotina</taxon>
        <taxon>Leotiomycetes</taxon>
        <taxon>Helotiales</taxon>
        <taxon>Ploettnerulaceae</taxon>
        <taxon>Oculimacula</taxon>
    </lineage>
</organism>
<feature type="region of interest" description="Disordered" evidence="7">
    <location>
        <begin position="1296"/>
        <end position="1392"/>
    </location>
</feature>
<evidence type="ECO:0000256" key="1">
    <source>
        <dbReference type="ARBA" id="ARBA00004651"/>
    </source>
</evidence>
<feature type="compositionally biased region" description="Polar residues" evidence="7">
    <location>
        <begin position="617"/>
        <end position="627"/>
    </location>
</feature>
<proteinExistence type="predicted"/>
<feature type="compositionally biased region" description="Polar residues" evidence="7">
    <location>
        <begin position="1199"/>
        <end position="1211"/>
    </location>
</feature>
<feature type="transmembrane region" description="Helical" evidence="8">
    <location>
        <begin position="2020"/>
        <end position="2045"/>
    </location>
</feature>
<feature type="compositionally biased region" description="Basic and acidic residues" evidence="7">
    <location>
        <begin position="767"/>
        <end position="794"/>
    </location>
</feature>
<feature type="compositionally biased region" description="Low complexity" evidence="7">
    <location>
        <begin position="1432"/>
        <end position="1443"/>
    </location>
</feature>
<evidence type="ECO:0000313" key="10">
    <source>
        <dbReference type="Proteomes" id="UP001595075"/>
    </source>
</evidence>
<feature type="region of interest" description="Disordered" evidence="7">
    <location>
        <begin position="398"/>
        <end position="510"/>
    </location>
</feature>
<feature type="compositionally biased region" description="Basic and acidic residues" evidence="7">
    <location>
        <begin position="485"/>
        <end position="502"/>
    </location>
</feature>
<feature type="compositionally biased region" description="Basic and acidic residues" evidence="7">
    <location>
        <begin position="603"/>
        <end position="613"/>
    </location>
</feature>
<dbReference type="PANTHER" id="PTHR23502">
    <property type="entry name" value="MAJOR FACILITATOR SUPERFAMILY"/>
    <property type="match status" value="1"/>
</dbReference>
<feature type="transmembrane region" description="Helical" evidence="8">
    <location>
        <begin position="2057"/>
        <end position="2074"/>
    </location>
</feature>
<keyword evidence="3" id="KW-1003">Cell membrane</keyword>
<feature type="region of interest" description="Disordered" evidence="7">
    <location>
        <begin position="288"/>
        <end position="330"/>
    </location>
</feature>
<protein>
    <submittedName>
        <fullName evidence="9">Uncharacterized protein</fullName>
    </submittedName>
</protein>
<dbReference type="CDD" id="cd06174">
    <property type="entry name" value="MFS"/>
    <property type="match status" value="1"/>
</dbReference>
<gene>
    <name evidence="9" type="ORF">VTL71DRAFT_12455</name>
</gene>
<name>A0ABR4CMN1_9HELO</name>
<feature type="transmembrane region" description="Helical" evidence="8">
    <location>
        <begin position="1822"/>
        <end position="1843"/>
    </location>
</feature>
<evidence type="ECO:0000256" key="8">
    <source>
        <dbReference type="SAM" id="Phobius"/>
    </source>
</evidence>
<feature type="transmembrane region" description="Helical" evidence="8">
    <location>
        <begin position="1754"/>
        <end position="1775"/>
    </location>
</feature>
<evidence type="ECO:0000256" key="4">
    <source>
        <dbReference type="ARBA" id="ARBA00022692"/>
    </source>
</evidence>
<feature type="compositionally biased region" description="Basic residues" evidence="7">
    <location>
        <begin position="2359"/>
        <end position="2373"/>
    </location>
</feature>
<feature type="compositionally biased region" description="Polar residues" evidence="7">
    <location>
        <begin position="1409"/>
        <end position="1431"/>
    </location>
</feature>
<reference evidence="9 10" key="1">
    <citation type="journal article" date="2024" name="Commun. Biol.">
        <title>Comparative genomic analysis of thermophilic fungi reveals convergent evolutionary adaptations and gene losses.</title>
        <authorList>
            <person name="Steindorff A.S."/>
            <person name="Aguilar-Pontes M.V."/>
            <person name="Robinson A.J."/>
            <person name="Andreopoulos B."/>
            <person name="LaButti K."/>
            <person name="Kuo A."/>
            <person name="Mondo S."/>
            <person name="Riley R."/>
            <person name="Otillar R."/>
            <person name="Haridas S."/>
            <person name="Lipzen A."/>
            <person name="Grimwood J."/>
            <person name="Schmutz J."/>
            <person name="Clum A."/>
            <person name="Reid I.D."/>
            <person name="Moisan M.C."/>
            <person name="Butler G."/>
            <person name="Nguyen T.T.M."/>
            <person name="Dewar K."/>
            <person name="Conant G."/>
            <person name="Drula E."/>
            <person name="Henrissat B."/>
            <person name="Hansel C."/>
            <person name="Singer S."/>
            <person name="Hutchinson M.I."/>
            <person name="de Vries R.P."/>
            <person name="Natvig D.O."/>
            <person name="Powell A.J."/>
            <person name="Tsang A."/>
            <person name="Grigoriev I.V."/>
        </authorList>
    </citation>
    <scope>NUCLEOTIDE SEQUENCE [LARGE SCALE GENOMIC DNA]</scope>
    <source>
        <strain evidence="9 10">CBS 494.80</strain>
    </source>
</reference>
<keyword evidence="6 8" id="KW-0472">Membrane</keyword>
<feature type="transmembrane region" description="Helical" evidence="8">
    <location>
        <begin position="2233"/>
        <end position="2253"/>
    </location>
</feature>
<evidence type="ECO:0000256" key="2">
    <source>
        <dbReference type="ARBA" id="ARBA00022448"/>
    </source>
</evidence>
<feature type="compositionally biased region" description="Polar residues" evidence="7">
    <location>
        <begin position="288"/>
        <end position="299"/>
    </location>
</feature>
<feature type="compositionally biased region" description="Basic and acidic residues" evidence="7">
    <location>
        <begin position="1377"/>
        <end position="1392"/>
    </location>
</feature>
<feature type="transmembrane region" description="Helical" evidence="8">
    <location>
        <begin position="2196"/>
        <end position="2221"/>
    </location>
</feature>
<feature type="region of interest" description="Disordered" evidence="7">
    <location>
        <begin position="900"/>
        <end position="1008"/>
    </location>
</feature>
<evidence type="ECO:0000256" key="7">
    <source>
        <dbReference type="SAM" id="MobiDB-lite"/>
    </source>
</evidence>
<dbReference type="InterPro" id="IPR036259">
    <property type="entry name" value="MFS_trans_sf"/>
</dbReference>
<feature type="transmembrane region" description="Helical" evidence="8">
    <location>
        <begin position="2131"/>
        <end position="2151"/>
    </location>
</feature>
<evidence type="ECO:0000256" key="6">
    <source>
        <dbReference type="ARBA" id="ARBA00023136"/>
    </source>
</evidence>
<feature type="compositionally biased region" description="Polar residues" evidence="7">
    <location>
        <begin position="1591"/>
        <end position="1605"/>
    </location>
</feature>
<feature type="region of interest" description="Disordered" evidence="7">
    <location>
        <begin position="1669"/>
        <end position="1717"/>
    </location>
</feature>
<feature type="region of interest" description="Disordered" evidence="7">
    <location>
        <begin position="1409"/>
        <end position="1530"/>
    </location>
</feature>
<feature type="compositionally biased region" description="Polar residues" evidence="7">
    <location>
        <begin position="945"/>
        <end position="963"/>
    </location>
</feature>
<feature type="region of interest" description="Disordered" evidence="7">
    <location>
        <begin position="2359"/>
        <end position="2429"/>
    </location>
</feature>
<dbReference type="Proteomes" id="UP001595075">
    <property type="component" value="Unassembled WGS sequence"/>
</dbReference>
<feature type="region of interest" description="Disordered" evidence="7">
    <location>
        <begin position="704"/>
        <end position="831"/>
    </location>
</feature>
<accession>A0ABR4CMN1</accession>
<feature type="compositionally biased region" description="Low complexity" evidence="7">
    <location>
        <begin position="736"/>
        <end position="754"/>
    </location>
</feature>
<keyword evidence="5 8" id="KW-1133">Transmembrane helix</keyword>
<feature type="region of interest" description="Disordered" evidence="7">
    <location>
        <begin position="1189"/>
        <end position="1221"/>
    </location>
</feature>
<feature type="compositionally biased region" description="Low complexity" evidence="7">
    <location>
        <begin position="1098"/>
        <end position="1110"/>
    </location>
</feature>
<dbReference type="PANTHER" id="PTHR23502:SF186">
    <property type="entry name" value="MAJOR FACILITATOR SUPERFAMILY (MFS) PROFILE DOMAIN-CONTAINING PROTEIN"/>
    <property type="match status" value="1"/>
</dbReference>
<feature type="compositionally biased region" description="Low complexity" evidence="7">
    <location>
        <begin position="470"/>
        <end position="481"/>
    </location>
</feature>
<keyword evidence="10" id="KW-1185">Reference proteome</keyword>
<dbReference type="Gene3D" id="1.20.1250.20">
    <property type="entry name" value="MFS general substrate transporter like domains"/>
    <property type="match status" value="1"/>
</dbReference>
<sequence length="2429" mass="263817">MPGAFYGAVEVIPSQRRRASTDHSTGLDYSSSLLVDEDIISRIHSLLVPRNGHWSPQSLSTSEESSPPELEPVSGFDFGSAKSVAKVARQVSGRLSVPEIRRLRTKSTMTEPERKPSQPLKSILRVSSSANDLKTPVGQPASPEPKSVFRFPKLVLRDKKPLELEGIRSCVEINPLIPENDQELHETELDCCPPCGPTDLQPSKYLVKHSKLPSHGLEIEATDLACFMGGCEPGLKDCSKHRRRSGSVYARSPSTDQRIEEDFRSIPEGLARLGITVKGMKSKSAALNTTDGHISSEPLSTVEPEQARDELRKPVARSAGRTRKSLRSPIERALSPISSVTSGSTMDAFPLAAQSLELADKERSPGNFSTAVATNFSLPGYKSKRASQSLRTQLAEISARIDENPAPRSPKQVSTSENPRSRQSRTSIPRKPVPSDGLGQDSDNADLNRSIVASTTKEPASNQNLDRKQSGVYSGSGTTGTPLPKRLDSASHDTVREKRSDTSLKSNAASLNPKPYSASLLSGASRTSVIRHALLKSPITETQPLDNGLPVPPLLSAISSLSEKVMPSEAAYDEILKSAGSDKKGKASQRETEYFDTSESMGEDVKAKTKMDASDVGASQTGATSLSKAAATPGSVAVNEHGEGHAEKSERVADSAHSSNPTRDGVLVPISGHLTDLQKAKDLVDSVRGRIQEAEEQMIQAMAFEKQDGHGSVTSKPTDSRNIDKPTAEDTLRALSKPVKSSPTSPSGTTSPKSHQLGDCQLPNEPAEVKAAEKAIEPESSFRPKQDLPVDPKDTQMGSGHVTGANSTSHTATSTNSQQASQYQPSRPPPDISNAEYWGFVPAVKEAVQNAVQIAVRNAVHDIAVPPGMDPSSNEYRQLVSASLMRASKNADEQIQRVAARKVKSPLDKDSESTVVLSGQDTGHPKPATEVVGSREIANGAKVPPTSTGSSPIHRSYPGSVSSRENDPGQGKDLSKPVAVRPDSEPRRPSAAQRNSALPSRPFSAGELDSIPLDADEKAPFDTSSQGWRLSKAYGWKKGSSANYTAIPTRQSSRNRILGPKTTATNSSAKVSAQGSPMGSRKRSYDCLISRNSQSLRSVSSAGSLRSAGSADKDKDAVELAPLNQPSDHRKSISSASFSVERLGRKNTVHWLKDLLSTNGPYETRFTALPPRTKGTRPIRAQTAPAKPIDGLYLGKTPKPSNLGNGVTKPQPTKARESKRTDISETFTRTIKDLENLMNEALFIARQATDSPSISNFQDGLEKSINVLHDSQKGITQGGADPTRPFLPNRVQSRISATRCSDSDMSDDSVHESVRSYSGSSESDLTDDENPPSPTHDRGIKVSVPKIPSKRGSGWPPTGRVSTPYPPASFPQSRASLDLETRPDHDRVNSIDPIKAADPRSMRTETNVDITQMDTTSRGQTTNRNSNTGIQPTPRRMTTTTFPPLGPEDNQELDENGQKPEFRTLEPFSAERGSNEHRKSSAKSPTRLTPKRATVNSTTAPDTKDTIANVGNDRQGSVGVGPLPQLTPRRGTGFVPVCSKEHSEEDHQAIRAKLDAKEVPGKQQVRDYILENHHPPITNRASSLRLRHQAEQGQSKSKFDSGQTARTDRTYDWQNIDQSKVEPCSRPTTRGQTMVAEPQIIDPNSKRYSHSLDGSQMTHSEVLDFETGYGVRHRGGGGESSRSRPHEAVELQDNPGSNLPPTTKGDRGSKKNHFSLGGKRHLSLRDHHVKGFSLARSHKRQTIARDWSPGRKRFVATVACISTALIGILVGIYAGETPAIQYYIVDFHHYTVLGNVFFFIGLAIPTFFFWPLPLLHGRKPYIMGAMSLAMPLLFPQALAVGQFRSPYVATWRVGLILSRSLMGFCLGFANMNFKQMLTDLFGASLQSTNPHQEHVDEFDVRRHGGGMGVWLGLWTWSALGSIGIGFMIGAVIIDTLNPAWGFYVSICIIAFVMLLNVLCPEVRRSAFRRSVTEVLKEGDVSRRLARGEVKMHMFQTGPKWWGEEFHAGAMLTQKMLRQPGFLIMALYTAWIYGQQVLITLLLGALMSKDYKFKSPQVGAASLAIPVGALLAIPFQKASIFSRARQLAPVSDDGTFKKKISWTSHMVRRSIFVLCLPLAGIAYTLSSGGPPIPWIIPVLFAALVGFLSNLAMAECHGIIMETFDTSDLQPGMTGRSRGSAGSKAASKRTNYSSFPRVASGFAITQGFGYLIAAAASGVGGVLTRHLGQQAATGVMAGILLILSILLLGTLIRYTDVQIIPDSKKDEMEQYHNARRVSAIRQQEGFQEEEPWRPIIIGNPHHTTRRMCLLELGSLSRFSEIRLKNKLVDELSLEAKHPNQAAMNELANKIHDKEVELVHQVRRSLSRHSSRGSKRSRNDVPEAGDLGGHREMLHRGGSGNGSGRPAAVSRGTSGRESARKGTSLARKGIQE</sequence>
<feature type="region of interest" description="Disordered" evidence="7">
    <location>
        <begin position="51"/>
        <end position="75"/>
    </location>
</feature>